<sequence length="221" mass="22933">MFIKPTPTARKMAVLRTLVGLAATAMLIQLAMAANYTVGGPTGSWDSSTDLQTWVASQKFVVGDNLIFQYTPNHDVLEVRKADYDSCQTSSPIQTYNNGNTVISLSSPGKRYFICGTPGHCSQGMQIEIDTLATSTPPATTPSTPPSASPAPETSPSPAKSPKSAPGSPSSPDVPSTESPGTSPSPSGLSPPPSPSSANRSSFQTSLTLGFGLVLMMLLAL</sequence>
<dbReference type="AlphaFoldDB" id="A0AB32VIZ9"/>
<gene>
    <name evidence="8" type="primary">LOC18608534</name>
</gene>
<dbReference type="Gramene" id="Tc02v2_t013810.1">
    <property type="protein sequence ID" value="Tc02v2_p013810.1"/>
    <property type="gene ID" value="Tc02v2_g013810"/>
</dbReference>
<organism evidence="7 8">
    <name type="scientific">Theobroma cacao</name>
    <name type="common">Cacao</name>
    <name type="synonym">Cocoa</name>
    <dbReference type="NCBI Taxonomy" id="3641"/>
    <lineage>
        <taxon>Eukaryota</taxon>
        <taxon>Viridiplantae</taxon>
        <taxon>Streptophyta</taxon>
        <taxon>Embryophyta</taxon>
        <taxon>Tracheophyta</taxon>
        <taxon>Spermatophyta</taxon>
        <taxon>Magnoliopsida</taxon>
        <taxon>eudicotyledons</taxon>
        <taxon>Gunneridae</taxon>
        <taxon>Pentapetalae</taxon>
        <taxon>rosids</taxon>
        <taxon>malvids</taxon>
        <taxon>Malvales</taxon>
        <taxon>Malvaceae</taxon>
        <taxon>Byttnerioideae</taxon>
        <taxon>Theobroma</taxon>
    </lineage>
</organism>
<feature type="region of interest" description="Disordered" evidence="4">
    <location>
        <begin position="134"/>
        <end position="203"/>
    </location>
</feature>
<name>A0AB32VIZ9_THECC</name>
<feature type="signal peptide" evidence="5">
    <location>
        <begin position="1"/>
        <end position="33"/>
    </location>
</feature>
<evidence type="ECO:0000256" key="2">
    <source>
        <dbReference type="ARBA" id="ARBA00023008"/>
    </source>
</evidence>
<evidence type="ECO:0000256" key="1">
    <source>
        <dbReference type="ARBA" id="ARBA00022723"/>
    </source>
</evidence>
<dbReference type="InterPro" id="IPR028871">
    <property type="entry name" value="BlueCu_1_BS"/>
</dbReference>
<proteinExistence type="predicted"/>
<dbReference type="Pfam" id="PF02298">
    <property type="entry name" value="Cu_bind_like"/>
    <property type="match status" value="1"/>
</dbReference>
<dbReference type="PROSITE" id="PS00196">
    <property type="entry name" value="COPPER_BLUE"/>
    <property type="match status" value="1"/>
</dbReference>
<keyword evidence="1" id="KW-0479">Metal-binding</keyword>
<evidence type="ECO:0000259" key="6">
    <source>
        <dbReference type="PROSITE" id="PS51485"/>
    </source>
</evidence>
<dbReference type="InterPro" id="IPR003245">
    <property type="entry name" value="Phytocyanin_dom"/>
</dbReference>
<dbReference type="PROSITE" id="PS51485">
    <property type="entry name" value="PHYTOCYANIN"/>
    <property type="match status" value="1"/>
</dbReference>
<dbReference type="KEGG" id="tcc:18608534"/>
<feature type="compositionally biased region" description="Pro residues" evidence="4">
    <location>
        <begin position="139"/>
        <end position="155"/>
    </location>
</feature>
<accession>A0AB32VIZ9</accession>
<keyword evidence="2" id="KW-0186">Copper</keyword>
<dbReference type="SUPFAM" id="SSF49503">
    <property type="entry name" value="Cupredoxins"/>
    <property type="match status" value="1"/>
</dbReference>
<evidence type="ECO:0000256" key="4">
    <source>
        <dbReference type="SAM" id="MobiDB-lite"/>
    </source>
</evidence>
<dbReference type="GO" id="GO:0009055">
    <property type="term" value="F:electron transfer activity"/>
    <property type="evidence" value="ECO:0007669"/>
    <property type="project" value="InterPro"/>
</dbReference>
<reference evidence="8" key="2">
    <citation type="submission" date="2025-08" db="UniProtKB">
        <authorList>
            <consortium name="RefSeq"/>
        </authorList>
    </citation>
    <scope>IDENTIFICATION</scope>
</reference>
<keyword evidence="5" id="KW-0732">Signal</keyword>
<dbReference type="RefSeq" id="XP_007043352.2">
    <property type="nucleotide sequence ID" value="XM_007043290.2"/>
</dbReference>
<dbReference type="InterPro" id="IPR039391">
    <property type="entry name" value="Phytocyanin-like"/>
</dbReference>
<feature type="domain" description="Phytocyanin" evidence="6">
    <location>
        <begin position="34"/>
        <end position="133"/>
    </location>
</feature>
<feature type="chain" id="PRO_5044341282" evidence="5">
    <location>
        <begin position="34"/>
        <end position="221"/>
    </location>
</feature>
<keyword evidence="3" id="KW-0325">Glycoprotein</keyword>
<dbReference type="CDD" id="cd04216">
    <property type="entry name" value="Phytocyanin"/>
    <property type="match status" value="1"/>
</dbReference>
<dbReference type="GeneID" id="18608534"/>
<evidence type="ECO:0000256" key="3">
    <source>
        <dbReference type="ARBA" id="ARBA00023180"/>
    </source>
</evidence>
<feature type="compositionally biased region" description="Low complexity" evidence="4">
    <location>
        <begin position="156"/>
        <end position="188"/>
    </location>
</feature>
<evidence type="ECO:0000313" key="7">
    <source>
        <dbReference type="Proteomes" id="UP000694886"/>
    </source>
</evidence>
<evidence type="ECO:0000313" key="8">
    <source>
        <dbReference type="RefSeq" id="XP_007043352.2"/>
    </source>
</evidence>
<dbReference type="GO" id="GO:0046872">
    <property type="term" value="F:metal ion binding"/>
    <property type="evidence" value="ECO:0007669"/>
    <property type="project" value="UniProtKB-KW"/>
</dbReference>
<reference evidence="7" key="1">
    <citation type="journal article" date="1997" name="Nucleic Acids Res.">
        <title>tRNAscan-SE: a program for improved detection of transfer RNA genes in genomic sequence.</title>
        <authorList>
            <person name="Lowe T.M."/>
            <person name="Eddy S.R."/>
        </authorList>
    </citation>
    <scope>NUCLEOTIDE SEQUENCE [LARGE SCALE GENOMIC DNA]</scope>
    <source>
        <strain evidence="7">r\B97-61/B2</strain>
    </source>
</reference>
<dbReference type="Gene3D" id="2.60.40.420">
    <property type="entry name" value="Cupredoxins - blue copper proteins"/>
    <property type="match status" value="1"/>
</dbReference>
<dbReference type="PANTHER" id="PTHR33021:SF492">
    <property type="entry name" value="UCLACYANIN 1"/>
    <property type="match status" value="1"/>
</dbReference>
<dbReference type="InterPro" id="IPR008972">
    <property type="entry name" value="Cupredoxin"/>
</dbReference>
<dbReference type="FunFam" id="2.60.40.420:FF:000003">
    <property type="entry name" value="Blue copper"/>
    <property type="match status" value="1"/>
</dbReference>
<protein>
    <submittedName>
        <fullName evidence="8">Uclacyanin-2</fullName>
    </submittedName>
</protein>
<dbReference type="PANTHER" id="PTHR33021">
    <property type="entry name" value="BLUE COPPER PROTEIN"/>
    <property type="match status" value="1"/>
</dbReference>
<dbReference type="Proteomes" id="UP000694886">
    <property type="component" value="Chromosome 2"/>
</dbReference>
<evidence type="ECO:0000256" key="5">
    <source>
        <dbReference type="SAM" id="SignalP"/>
    </source>
</evidence>